<evidence type="ECO:0000256" key="1">
    <source>
        <dbReference type="ARBA" id="ARBA00004651"/>
    </source>
</evidence>
<keyword evidence="5 7" id="KW-1133">Transmembrane helix</keyword>
<feature type="transmembrane region" description="Helical" evidence="7">
    <location>
        <begin position="82"/>
        <end position="102"/>
    </location>
</feature>
<keyword evidence="4 7" id="KW-0812">Transmembrane</keyword>
<evidence type="ECO:0000256" key="5">
    <source>
        <dbReference type="ARBA" id="ARBA00022989"/>
    </source>
</evidence>
<feature type="transmembrane region" description="Helical" evidence="7">
    <location>
        <begin position="351"/>
        <end position="374"/>
    </location>
</feature>
<feature type="transmembrane region" description="Helical" evidence="7">
    <location>
        <begin position="21"/>
        <end position="42"/>
    </location>
</feature>
<sequence>MRVDRPERARRRLGAPAWWFVAGYGVSAVGTGLCYPFLAIYLSQFRGLSTGATALLLLVLAGAAVPMSVVGGWLVDRYSPRVVAIAALLVQAVGWLLVSVGSGYAAELAAVLVIGVGTGSFLPAVVPIITVLSATDEVKVRTMSLRYLLLNLGLGVGAGLGGVLLGSASATTYQWLCAANAISCAAYALIIAVRVPLPRAEDDAAEHRARLVRFRPGLNYALLLVAQLLLVTFGLAQVESGVPLMVRTELSGSTALIGGLYAVATAVVLIGQLPVSRWVERVHKTRALITMGLVWAAAWLLGYTAGALTGGPRVALLFVMMVTFALGECAYSPAFYTLVERIAPKGTLGRSSGAAWAVFQVGNTIGPPIAVFLVGGNVPFWLVLATAAVAAAVLVLIVDRRMHTTPDASSSNRFARLAADG</sequence>
<dbReference type="Gene3D" id="1.20.1250.20">
    <property type="entry name" value="MFS general substrate transporter like domains"/>
    <property type="match status" value="2"/>
</dbReference>
<feature type="transmembrane region" description="Helical" evidence="7">
    <location>
        <begin position="108"/>
        <end position="135"/>
    </location>
</feature>
<keyword evidence="10" id="KW-1185">Reference proteome</keyword>
<dbReference type="Pfam" id="PF07690">
    <property type="entry name" value="MFS_1"/>
    <property type="match status" value="1"/>
</dbReference>
<feature type="transmembrane region" description="Helical" evidence="7">
    <location>
        <begin position="287"/>
        <end position="308"/>
    </location>
</feature>
<evidence type="ECO:0000256" key="2">
    <source>
        <dbReference type="ARBA" id="ARBA00022448"/>
    </source>
</evidence>
<gene>
    <name evidence="9" type="ORF">GCM10010170_053020</name>
</gene>
<keyword evidence="3" id="KW-1003">Cell membrane</keyword>
<feature type="transmembrane region" description="Helical" evidence="7">
    <location>
        <begin position="54"/>
        <end position="75"/>
    </location>
</feature>
<proteinExistence type="predicted"/>
<reference evidence="9 10" key="1">
    <citation type="journal article" date="2019" name="Int. J. Syst. Evol. Microbiol.">
        <title>The Global Catalogue of Microorganisms (GCM) 10K type strain sequencing project: providing services to taxonomists for standard genome sequencing and annotation.</title>
        <authorList>
            <consortium name="The Broad Institute Genomics Platform"/>
            <consortium name="The Broad Institute Genome Sequencing Center for Infectious Disease"/>
            <person name="Wu L."/>
            <person name="Ma J."/>
        </authorList>
    </citation>
    <scope>NUCLEOTIDE SEQUENCE [LARGE SCALE GENOMIC DNA]</scope>
    <source>
        <strain evidence="9 10">JCM 3272</strain>
    </source>
</reference>
<feature type="transmembrane region" description="Helical" evidence="7">
    <location>
        <begin position="256"/>
        <end position="275"/>
    </location>
</feature>
<evidence type="ECO:0000256" key="6">
    <source>
        <dbReference type="ARBA" id="ARBA00023136"/>
    </source>
</evidence>
<keyword evidence="2" id="KW-0813">Transport</keyword>
<dbReference type="PROSITE" id="PS50850">
    <property type="entry name" value="MFS"/>
    <property type="match status" value="1"/>
</dbReference>
<protein>
    <submittedName>
        <fullName evidence="9">MFS transporter</fullName>
    </submittedName>
</protein>
<name>A0ABN3GRD5_9ACTN</name>
<dbReference type="InterPro" id="IPR036259">
    <property type="entry name" value="MFS_trans_sf"/>
</dbReference>
<dbReference type="Proteomes" id="UP001501444">
    <property type="component" value="Unassembled WGS sequence"/>
</dbReference>
<feature type="transmembrane region" description="Helical" evidence="7">
    <location>
        <begin position="218"/>
        <end position="236"/>
    </location>
</feature>
<dbReference type="EMBL" id="BAAARV010000046">
    <property type="protein sequence ID" value="GAA2358918.1"/>
    <property type="molecule type" value="Genomic_DNA"/>
</dbReference>
<feature type="transmembrane region" description="Helical" evidence="7">
    <location>
        <begin position="380"/>
        <end position="398"/>
    </location>
</feature>
<feature type="domain" description="Major facilitator superfamily (MFS) profile" evidence="8">
    <location>
        <begin position="11"/>
        <end position="402"/>
    </location>
</feature>
<dbReference type="InterPro" id="IPR011701">
    <property type="entry name" value="MFS"/>
</dbReference>
<evidence type="ECO:0000256" key="7">
    <source>
        <dbReference type="SAM" id="Phobius"/>
    </source>
</evidence>
<dbReference type="SUPFAM" id="SSF103473">
    <property type="entry name" value="MFS general substrate transporter"/>
    <property type="match status" value="1"/>
</dbReference>
<accession>A0ABN3GRD5</accession>
<organism evidence="9 10">
    <name type="scientific">Dactylosporangium salmoneum</name>
    <dbReference type="NCBI Taxonomy" id="53361"/>
    <lineage>
        <taxon>Bacteria</taxon>
        <taxon>Bacillati</taxon>
        <taxon>Actinomycetota</taxon>
        <taxon>Actinomycetes</taxon>
        <taxon>Micromonosporales</taxon>
        <taxon>Micromonosporaceae</taxon>
        <taxon>Dactylosporangium</taxon>
    </lineage>
</organism>
<dbReference type="InterPro" id="IPR050171">
    <property type="entry name" value="MFS_Transporters"/>
</dbReference>
<evidence type="ECO:0000259" key="8">
    <source>
        <dbReference type="PROSITE" id="PS50850"/>
    </source>
</evidence>
<dbReference type="PANTHER" id="PTHR23517">
    <property type="entry name" value="RESISTANCE PROTEIN MDTM, PUTATIVE-RELATED-RELATED"/>
    <property type="match status" value="1"/>
</dbReference>
<keyword evidence="6 7" id="KW-0472">Membrane</keyword>
<feature type="transmembrane region" description="Helical" evidence="7">
    <location>
        <begin position="173"/>
        <end position="197"/>
    </location>
</feature>
<evidence type="ECO:0000256" key="3">
    <source>
        <dbReference type="ARBA" id="ARBA00022475"/>
    </source>
</evidence>
<evidence type="ECO:0000313" key="10">
    <source>
        <dbReference type="Proteomes" id="UP001501444"/>
    </source>
</evidence>
<comment type="caution">
    <text evidence="9">The sequence shown here is derived from an EMBL/GenBank/DDBJ whole genome shotgun (WGS) entry which is preliminary data.</text>
</comment>
<dbReference type="InterPro" id="IPR020846">
    <property type="entry name" value="MFS_dom"/>
</dbReference>
<dbReference type="PANTHER" id="PTHR23517:SF2">
    <property type="entry name" value="MULTIDRUG RESISTANCE PROTEIN MDTH"/>
    <property type="match status" value="1"/>
</dbReference>
<evidence type="ECO:0000313" key="9">
    <source>
        <dbReference type="EMBL" id="GAA2358918.1"/>
    </source>
</evidence>
<dbReference type="RefSeq" id="WP_344615215.1">
    <property type="nucleotide sequence ID" value="NZ_BAAARV010000046.1"/>
</dbReference>
<evidence type="ECO:0000256" key="4">
    <source>
        <dbReference type="ARBA" id="ARBA00022692"/>
    </source>
</evidence>
<feature type="transmembrane region" description="Helical" evidence="7">
    <location>
        <begin position="314"/>
        <end position="339"/>
    </location>
</feature>
<comment type="subcellular location">
    <subcellularLocation>
        <location evidence="1">Cell membrane</location>
        <topology evidence="1">Multi-pass membrane protein</topology>
    </subcellularLocation>
</comment>
<feature type="transmembrane region" description="Helical" evidence="7">
    <location>
        <begin position="147"/>
        <end position="167"/>
    </location>
</feature>